<dbReference type="EMBL" id="JAHIBW010000002">
    <property type="protein sequence ID" value="KAG7312570.1"/>
    <property type="molecule type" value="Genomic_DNA"/>
</dbReference>
<name>A0ABQ7R5L5_PLUXY</name>
<organism evidence="2 3">
    <name type="scientific">Plutella xylostella</name>
    <name type="common">Diamondback moth</name>
    <name type="synonym">Plutella maculipennis</name>
    <dbReference type="NCBI Taxonomy" id="51655"/>
    <lineage>
        <taxon>Eukaryota</taxon>
        <taxon>Metazoa</taxon>
        <taxon>Ecdysozoa</taxon>
        <taxon>Arthropoda</taxon>
        <taxon>Hexapoda</taxon>
        <taxon>Insecta</taxon>
        <taxon>Pterygota</taxon>
        <taxon>Neoptera</taxon>
        <taxon>Endopterygota</taxon>
        <taxon>Lepidoptera</taxon>
        <taxon>Glossata</taxon>
        <taxon>Ditrysia</taxon>
        <taxon>Yponomeutoidea</taxon>
        <taxon>Plutellidae</taxon>
        <taxon>Plutella</taxon>
    </lineage>
</organism>
<gene>
    <name evidence="2" type="ORF">JYU34_000869</name>
</gene>
<reference evidence="2 3" key="1">
    <citation type="submission" date="2021-06" db="EMBL/GenBank/DDBJ databases">
        <title>A haploid diamondback moth (Plutella xylostella L.) genome assembly resolves 31 chromosomes and identifies a diamide resistance mutation.</title>
        <authorList>
            <person name="Ward C.M."/>
            <person name="Perry K.D."/>
            <person name="Baker G."/>
            <person name="Powis K."/>
            <person name="Heckel D.G."/>
            <person name="Baxter S.W."/>
        </authorList>
    </citation>
    <scope>NUCLEOTIDE SEQUENCE [LARGE SCALE GENOMIC DNA]</scope>
    <source>
        <strain evidence="2 3">LV</strain>
        <tissue evidence="2">Single pupa</tissue>
    </source>
</reference>
<evidence type="ECO:0000313" key="2">
    <source>
        <dbReference type="EMBL" id="KAG7312570.1"/>
    </source>
</evidence>
<comment type="caution">
    <text evidence="2">The sequence shown here is derived from an EMBL/GenBank/DDBJ whole genome shotgun (WGS) entry which is preliminary data.</text>
</comment>
<evidence type="ECO:0000313" key="3">
    <source>
        <dbReference type="Proteomes" id="UP000823941"/>
    </source>
</evidence>
<keyword evidence="3" id="KW-1185">Reference proteome</keyword>
<sequence length="59" mass="6189">MPTTLRRTARPAPRPPPLSKTPYALCASSRTAPSSPPPPRASPPRRASSSSPYCSAAET</sequence>
<feature type="region of interest" description="Disordered" evidence="1">
    <location>
        <begin position="1"/>
        <end position="59"/>
    </location>
</feature>
<proteinExistence type="predicted"/>
<evidence type="ECO:0000256" key="1">
    <source>
        <dbReference type="SAM" id="MobiDB-lite"/>
    </source>
</evidence>
<protein>
    <submittedName>
        <fullName evidence="2">Uncharacterized protein</fullName>
    </submittedName>
</protein>
<dbReference type="Proteomes" id="UP000823941">
    <property type="component" value="Chromosome 2"/>
</dbReference>
<accession>A0ABQ7R5L5</accession>